<evidence type="ECO:0000256" key="3">
    <source>
        <dbReference type="SAM" id="SignalP"/>
    </source>
</evidence>
<protein>
    <recommendedName>
        <fullName evidence="4">Wall-associated receptor kinase galacturonan-binding domain-containing protein</fullName>
    </recommendedName>
</protein>
<keyword evidence="6" id="KW-1185">Reference proteome</keyword>
<dbReference type="GO" id="GO:0030247">
    <property type="term" value="F:polysaccharide binding"/>
    <property type="evidence" value="ECO:0007669"/>
    <property type="project" value="InterPro"/>
</dbReference>
<dbReference type="EMBL" id="JAWPEI010000011">
    <property type="protein sequence ID" value="KAK4709713.1"/>
    <property type="molecule type" value="Genomic_DNA"/>
</dbReference>
<dbReference type="AlphaFoldDB" id="A0AAV9K952"/>
<feature type="chain" id="PRO_5043731892" description="Wall-associated receptor kinase galacturonan-binding domain-containing protein" evidence="3">
    <location>
        <begin position="25"/>
        <end position="254"/>
    </location>
</feature>
<sequence length="254" mass="27610">MQHKQISLLFSFSMCVLILRLATAQSTSNTITKAANITKPGCPEKCGNLTVPYPFGIGSGCALDPVFEIECNVTTPFIGNFQVYDISDSEMRISNSVGRSYYSSKGILLLPHNSAASMDLGAVHPYSISNVNKLTVVGCDDGSILTDFYFASGCGSLCSHNSSDAVIEGTCKQENGCCQIDITKGMKSFEIEMTTMYNHTGVWSFNPCGYAFLGEANRYQFQGLTDLNDTNFVKRISDNVPIVLDWTIGNLTCV</sequence>
<comment type="caution">
    <text evidence="5">The sequence shown here is derived from an EMBL/GenBank/DDBJ whole genome shotgun (WGS) entry which is preliminary data.</text>
</comment>
<organism evidence="5 6">
    <name type="scientific">Solanum pinnatisectum</name>
    <name type="common">tansyleaf nightshade</name>
    <dbReference type="NCBI Taxonomy" id="50273"/>
    <lineage>
        <taxon>Eukaryota</taxon>
        <taxon>Viridiplantae</taxon>
        <taxon>Streptophyta</taxon>
        <taxon>Embryophyta</taxon>
        <taxon>Tracheophyta</taxon>
        <taxon>Spermatophyta</taxon>
        <taxon>Magnoliopsida</taxon>
        <taxon>eudicotyledons</taxon>
        <taxon>Gunneridae</taxon>
        <taxon>Pentapetalae</taxon>
        <taxon>asterids</taxon>
        <taxon>lamiids</taxon>
        <taxon>Solanales</taxon>
        <taxon>Solanaceae</taxon>
        <taxon>Solanoideae</taxon>
        <taxon>Solaneae</taxon>
        <taxon>Solanum</taxon>
    </lineage>
</organism>
<dbReference type="Pfam" id="PF13947">
    <property type="entry name" value="GUB_WAK_bind"/>
    <property type="match status" value="1"/>
</dbReference>
<gene>
    <name evidence="5" type="ORF">R3W88_004226</name>
</gene>
<comment type="subcellular location">
    <subcellularLocation>
        <location evidence="1">Membrane</location>
        <topology evidence="1">Single-pass membrane protein</topology>
    </subcellularLocation>
</comment>
<evidence type="ECO:0000256" key="1">
    <source>
        <dbReference type="ARBA" id="ARBA00004167"/>
    </source>
</evidence>
<evidence type="ECO:0000259" key="4">
    <source>
        <dbReference type="Pfam" id="PF13947"/>
    </source>
</evidence>
<evidence type="ECO:0000313" key="5">
    <source>
        <dbReference type="EMBL" id="KAK4709713.1"/>
    </source>
</evidence>
<accession>A0AAV9K952</accession>
<name>A0AAV9K952_9SOLN</name>
<evidence type="ECO:0000313" key="6">
    <source>
        <dbReference type="Proteomes" id="UP001311915"/>
    </source>
</evidence>
<reference evidence="5 6" key="1">
    <citation type="submission" date="2023-10" db="EMBL/GenBank/DDBJ databases">
        <title>Genome-Wide Identification Analysis in wild type Solanum Pinnatisectum Reveals Some Genes Defensing Phytophthora Infestans.</title>
        <authorList>
            <person name="Sun C."/>
        </authorList>
    </citation>
    <scope>NUCLEOTIDE SEQUENCE [LARGE SCALE GENOMIC DNA]</scope>
    <source>
        <strain evidence="5">LQN</strain>
        <tissue evidence="5">Leaf</tissue>
    </source>
</reference>
<dbReference type="Proteomes" id="UP001311915">
    <property type="component" value="Unassembled WGS sequence"/>
</dbReference>
<evidence type="ECO:0000256" key="2">
    <source>
        <dbReference type="ARBA" id="ARBA00022729"/>
    </source>
</evidence>
<keyword evidence="2 3" id="KW-0732">Signal</keyword>
<feature type="domain" description="Wall-associated receptor kinase galacturonan-binding" evidence="4">
    <location>
        <begin position="42"/>
        <end position="93"/>
    </location>
</feature>
<proteinExistence type="predicted"/>
<feature type="signal peptide" evidence="3">
    <location>
        <begin position="1"/>
        <end position="24"/>
    </location>
</feature>
<dbReference type="GO" id="GO:0016020">
    <property type="term" value="C:membrane"/>
    <property type="evidence" value="ECO:0007669"/>
    <property type="project" value="UniProtKB-SubCell"/>
</dbReference>
<dbReference type="PANTHER" id="PTHR33491">
    <property type="entry name" value="OSJNBA0016N04.9 PROTEIN"/>
    <property type="match status" value="1"/>
</dbReference>
<dbReference type="InterPro" id="IPR025287">
    <property type="entry name" value="WAK_GUB"/>
</dbReference>